<dbReference type="OrthoDB" id="9805855at2"/>
<feature type="region of interest" description="Disordered" evidence="8">
    <location>
        <begin position="1"/>
        <end position="30"/>
    </location>
</feature>
<evidence type="ECO:0000256" key="1">
    <source>
        <dbReference type="ARBA" id="ARBA00004651"/>
    </source>
</evidence>
<evidence type="ECO:0000313" key="10">
    <source>
        <dbReference type="EMBL" id="PSJ60937.1"/>
    </source>
</evidence>
<gene>
    <name evidence="10" type="ORF">C7I85_13005</name>
</gene>
<evidence type="ECO:0000256" key="4">
    <source>
        <dbReference type="ARBA" id="ARBA00022692"/>
    </source>
</evidence>
<dbReference type="PANTHER" id="PTHR43163">
    <property type="entry name" value="DIPEPTIDE TRANSPORT SYSTEM PERMEASE PROTEIN DPPB-RELATED"/>
    <property type="match status" value="1"/>
</dbReference>
<dbReference type="Pfam" id="PF19300">
    <property type="entry name" value="BPD_transp_1_N"/>
    <property type="match status" value="1"/>
</dbReference>
<dbReference type="AlphaFoldDB" id="A0A2P7SEN8"/>
<evidence type="ECO:0000256" key="8">
    <source>
        <dbReference type="SAM" id="MobiDB-lite"/>
    </source>
</evidence>
<feature type="transmembrane region" description="Helical" evidence="7">
    <location>
        <begin position="46"/>
        <end position="64"/>
    </location>
</feature>
<dbReference type="Pfam" id="PF00528">
    <property type="entry name" value="BPD_transp_1"/>
    <property type="match status" value="1"/>
</dbReference>
<evidence type="ECO:0000256" key="3">
    <source>
        <dbReference type="ARBA" id="ARBA00022475"/>
    </source>
</evidence>
<keyword evidence="5 7" id="KW-1133">Transmembrane helix</keyword>
<dbReference type="CDD" id="cd06261">
    <property type="entry name" value="TM_PBP2"/>
    <property type="match status" value="1"/>
</dbReference>
<keyword evidence="3" id="KW-1003">Cell membrane</keyword>
<dbReference type="InterPro" id="IPR045621">
    <property type="entry name" value="BPD_transp_1_N"/>
</dbReference>
<dbReference type="Gene3D" id="1.10.3720.10">
    <property type="entry name" value="MetI-like"/>
    <property type="match status" value="1"/>
</dbReference>
<reference evidence="10 11" key="1">
    <citation type="submission" date="2018-03" db="EMBL/GenBank/DDBJ databases">
        <title>The draft genome of Mesorhizobium soli JCM 19897.</title>
        <authorList>
            <person name="Li L."/>
            <person name="Liu L."/>
            <person name="Liang L."/>
            <person name="Wang T."/>
            <person name="Zhang X."/>
        </authorList>
    </citation>
    <scope>NUCLEOTIDE SEQUENCE [LARGE SCALE GENOMIC DNA]</scope>
    <source>
        <strain evidence="10 11">JCM 19897</strain>
    </source>
</reference>
<feature type="transmembrane region" description="Helical" evidence="7">
    <location>
        <begin position="136"/>
        <end position="159"/>
    </location>
</feature>
<dbReference type="PROSITE" id="PS50928">
    <property type="entry name" value="ABC_TM1"/>
    <property type="match status" value="1"/>
</dbReference>
<feature type="transmembrane region" description="Helical" evidence="7">
    <location>
        <begin position="214"/>
        <end position="233"/>
    </location>
</feature>
<evidence type="ECO:0000256" key="2">
    <source>
        <dbReference type="ARBA" id="ARBA00022448"/>
    </source>
</evidence>
<comment type="subcellular location">
    <subcellularLocation>
        <location evidence="1 7">Cell membrane</location>
        <topology evidence="1 7">Multi-pass membrane protein</topology>
    </subcellularLocation>
</comment>
<dbReference type="GO" id="GO:0071916">
    <property type="term" value="F:dipeptide transmembrane transporter activity"/>
    <property type="evidence" value="ECO:0007669"/>
    <property type="project" value="TreeGrafter"/>
</dbReference>
<evidence type="ECO:0000313" key="11">
    <source>
        <dbReference type="Proteomes" id="UP000240653"/>
    </source>
</evidence>
<dbReference type="SUPFAM" id="SSF161098">
    <property type="entry name" value="MetI-like"/>
    <property type="match status" value="1"/>
</dbReference>
<dbReference type="InterPro" id="IPR000515">
    <property type="entry name" value="MetI-like"/>
</dbReference>
<organism evidence="10 11">
    <name type="scientific">Pseudaminobacter soli</name>
    <name type="common">ex Li et al. 2025</name>
    <dbReference type="NCBI Taxonomy" id="1295366"/>
    <lineage>
        <taxon>Bacteria</taxon>
        <taxon>Pseudomonadati</taxon>
        <taxon>Pseudomonadota</taxon>
        <taxon>Alphaproteobacteria</taxon>
        <taxon>Hyphomicrobiales</taxon>
        <taxon>Phyllobacteriaceae</taxon>
        <taxon>Pseudaminobacter</taxon>
    </lineage>
</organism>
<dbReference type="PANTHER" id="PTHR43163:SF6">
    <property type="entry name" value="DIPEPTIDE TRANSPORT SYSTEM PERMEASE PROTEIN DPPB-RELATED"/>
    <property type="match status" value="1"/>
</dbReference>
<evidence type="ECO:0000256" key="5">
    <source>
        <dbReference type="ARBA" id="ARBA00022989"/>
    </source>
</evidence>
<evidence type="ECO:0000256" key="7">
    <source>
        <dbReference type="RuleBase" id="RU363032"/>
    </source>
</evidence>
<evidence type="ECO:0000259" key="9">
    <source>
        <dbReference type="PROSITE" id="PS50928"/>
    </source>
</evidence>
<keyword evidence="6 7" id="KW-0472">Membrane</keyword>
<evidence type="ECO:0000256" key="6">
    <source>
        <dbReference type="ARBA" id="ARBA00023136"/>
    </source>
</evidence>
<feature type="domain" description="ABC transmembrane type-1" evidence="9">
    <location>
        <begin position="132"/>
        <end position="337"/>
    </location>
</feature>
<feature type="transmembrane region" description="Helical" evidence="7">
    <location>
        <begin position="171"/>
        <end position="194"/>
    </location>
</feature>
<dbReference type="GO" id="GO:0005886">
    <property type="term" value="C:plasma membrane"/>
    <property type="evidence" value="ECO:0007669"/>
    <property type="project" value="UniProtKB-SubCell"/>
</dbReference>
<keyword evidence="4 7" id="KW-0812">Transmembrane</keyword>
<protein>
    <submittedName>
        <fullName evidence="10">ABC transporter permease</fullName>
    </submittedName>
</protein>
<dbReference type="InterPro" id="IPR035906">
    <property type="entry name" value="MetI-like_sf"/>
</dbReference>
<dbReference type="Proteomes" id="UP000240653">
    <property type="component" value="Unassembled WGS sequence"/>
</dbReference>
<accession>A0A2P7SEN8</accession>
<proteinExistence type="inferred from homology"/>
<keyword evidence="2 7" id="KW-0813">Transport</keyword>
<sequence length="352" mass="37459">MSAQEETVSGQPGNQMSAARRGAPAPAAGRAARSKNSLGYLIARRMALGIALLFAASMLIFGGVEALPGDFATTYLGQEATPQAVANIREELGLDRPMTERYLSWLGGILQGDFGTSWSNHNSVGEQIWKRLSDSLLLAGVSALISIPLAIGLGMIAVLYRNRIPDKVISILSLAAISLPEFFIGYLLIQFFTVQLGISEFPATVYDGMSLGERLSAIVLPVATLVTVVLAHMMRMTRSAILNVMSSAYVETAELKGLSALRIIAEHAAPNAVAPVVTVIALNLAALVVGVVVVEVVFVYPGIGQYMVDAVTVRDMPVVQGCGLLFAAIYIVLNMVADIVSILANPRLRHPR</sequence>
<dbReference type="EMBL" id="PXYL01000005">
    <property type="protein sequence ID" value="PSJ60937.1"/>
    <property type="molecule type" value="Genomic_DNA"/>
</dbReference>
<feature type="transmembrane region" description="Helical" evidence="7">
    <location>
        <begin position="323"/>
        <end position="344"/>
    </location>
</feature>
<feature type="transmembrane region" description="Helical" evidence="7">
    <location>
        <begin position="272"/>
        <end position="303"/>
    </location>
</feature>
<name>A0A2P7SEN8_9HYPH</name>
<feature type="compositionally biased region" description="Low complexity" evidence="8">
    <location>
        <begin position="18"/>
        <end position="30"/>
    </location>
</feature>
<keyword evidence="11" id="KW-1185">Reference proteome</keyword>
<comment type="similarity">
    <text evidence="7">Belongs to the binding-protein-dependent transport system permease family.</text>
</comment>
<dbReference type="RefSeq" id="WP_106724408.1">
    <property type="nucleotide sequence ID" value="NZ_PXYL01000005.1"/>
</dbReference>
<feature type="compositionally biased region" description="Polar residues" evidence="8">
    <location>
        <begin position="1"/>
        <end position="17"/>
    </location>
</feature>
<comment type="caution">
    <text evidence="10">The sequence shown here is derived from an EMBL/GenBank/DDBJ whole genome shotgun (WGS) entry which is preliminary data.</text>
</comment>